<evidence type="ECO:0000313" key="17">
    <source>
        <dbReference type="Proteomes" id="UP000013781"/>
    </source>
</evidence>
<keyword evidence="5" id="KW-0597">Phosphoprotein</keyword>
<dbReference type="SMART" id="SM00091">
    <property type="entry name" value="PAS"/>
    <property type="match status" value="1"/>
</dbReference>
<keyword evidence="9" id="KW-0067">ATP-binding</keyword>
<dbReference type="InterPro" id="IPR036097">
    <property type="entry name" value="HisK_dim/P_sf"/>
</dbReference>
<dbReference type="Pfam" id="PF02518">
    <property type="entry name" value="HATPase_c"/>
    <property type="match status" value="1"/>
</dbReference>
<dbReference type="InterPro" id="IPR004358">
    <property type="entry name" value="Sig_transdc_His_kin-like_C"/>
</dbReference>
<keyword evidence="7" id="KW-0547">Nucleotide-binding</keyword>
<dbReference type="GO" id="GO:0004721">
    <property type="term" value="F:phosphoprotein phosphatase activity"/>
    <property type="evidence" value="ECO:0007669"/>
    <property type="project" value="TreeGrafter"/>
</dbReference>
<reference evidence="16 18" key="2">
    <citation type="submission" date="2013-03" db="EMBL/GenBank/DDBJ databases">
        <title>The Genome Sequence of Enterococcus moraviensis BAA-383 (PacBio/Illumina hybrid assembly).</title>
        <authorList>
            <consortium name="The Broad Institute Genomics Platform"/>
            <consortium name="The Broad Institute Genome Sequencing Center for Infectious Disease"/>
            <person name="Earl A."/>
            <person name="Russ C."/>
            <person name="Gilmore M."/>
            <person name="Surin D."/>
            <person name="Walker B."/>
            <person name="Young S."/>
            <person name="Zeng Q."/>
            <person name="Gargeya S."/>
            <person name="Fitzgerald M."/>
            <person name="Haas B."/>
            <person name="Abouelleil A."/>
            <person name="Allen A.W."/>
            <person name="Alvarado L."/>
            <person name="Arachchi H.M."/>
            <person name="Berlin A.M."/>
            <person name="Chapman S.B."/>
            <person name="Gainer-Dewar J."/>
            <person name="Goldberg J."/>
            <person name="Griggs A."/>
            <person name="Gujja S."/>
            <person name="Hansen M."/>
            <person name="Howarth C."/>
            <person name="Imamovic A."/>
            <person name="Ireland A."/>
            <person name="Larimer J."/>
            <person name="McCowan C."/>
            <person name="Murphy C."/>
            <person name="Pearson M."/>
            <person name="Poon T.W."/>
            <person name="Priest M."/>
            <person name="Roberts A."/>
            <person name="Saif S."/>
            <person name="Shea T."/>
            <person name="Sisk P."/>
            <person name="Sykes S."/>
            <person name="Wortman J."/>
            <person name="Nusbaum C."/>
            <person name="Birren B."/>
        </authorList>
    </citation>
    <scope>NUCLEOTIDE SEQUENCE [LARGE SCALE GENOMIC DNA]</scope>
    <source>
        <strain evidence="16 18">ATCC BAA-383</strain>
    </source>
</reference>
<evidence type="ECO:0000259" key="13">
    <source>
        <dbReference type="PROSITE" id="PS50109"/>
    </source>
</evidence>
<evidence type="ECO:0000259" key="14">
    <source>
        <dbReference type="PROSITE" id="PS50112"/>
    </source>
</evidence>
<dbReference type="SUPFAM" id="SSF55785">
    <property type="entry name" value="PYP-like sensor domain (PAS domain)"/>
    <property type="match status" value="1"/>
</dbReference>
<dbReference type="Gene3D" id="3.30.450.20">
    <property type="entry name" value="PAS domain"/>
    <property type="match status" value="1"/>
</dbReference>
<dbReference type="RefSeq" id="WP_010765021.1">
    <property type="nucleotide sequence ID" value="NZ_ASWB01000001.1"/>
</dbReference>
<dbReference type="Proteomes" id="UP000013781">
    <property type="component" value="Unassembled WGS sequence"/>
</dbReference>
<evidence type="ECO:0000313" key="16">
    <source>
        <dbReference type="EMBL" id="EOT73235.1"/>
    </source>
</evidence>
<dbReference type="PROSITE" id="PS50109">
    <property type="entry name" value="HIS_KIN"/>
    <property type="match status" value="1"/>
</dbReference>
<feature type="domain" description="PAS" evidence="14">
    <location>
        <begin position="248"/>
        <end position="289"/>
    </location>
</feature>
<dbReference type="InterPro" id="IPR035965">
    <property type="entry name" value="PAS-like_dom_sf"/>
</dbReference>
<evidence type="ECO:0000256" key="1">
    <source>
        <dbReference type="ARBA" id="ARBA00000085"/>
    </source>
</evidence>
<dbReference type="InterPro" id="IPR005467">
    <property type="entry name" value="His_kinase_dom"/>
</dbReference>
<organism evidence="15 17">
    <name type="scientific">Enterococcus moraviensis ATCC BAA-383</name>
    <dbReference type="NCBI Taxonomy" id="1158609"/>
    <lineage>
        <taxon>Bacteria</taxon>
        <taxon>Bacillati</taxon>
        <taxon>Bacillota</taxon>
        <taxon>Bacilli</taxon>
        <taxon>Lactobacillales</taxon>
        <taxon>Enterococcaceae</taxon>
        <taxon>Enterococcus</taxon>
    </lineage>
</organism>
<evidence type="ECO:0000256" key="10">
    <source>
        <dbReference type="ARBA" id="ARBA00023012"/>
    </source>
</evidence>
<comment type="subcellular location">
    <subcellularLocation>
        <location evidence="2">Cell membrane</location>
    </subcellularLocation>
</comment>
<dbReference type="GO" id="GO:0005886">
    <property type="term" value="C:plasma membrane"/>
    <property type="evidence" value="ECO:0007669"/>
    <property type="project" value="UniProtKB-SubCell"/>
</dbReference>
<keyword evidence="11 12" id="KW-0472">Membrane</keyword>
<dbReference type="Proteomes" id="UP000014157">
    <property type="component" value="Unassembled WGS sequence"/>
</dbReference>
<comment type="catalytic activity">
    <reaction evidence="1">
        <text>ATP + protein L-histidine = ADP + protein N-phospho-L-histidine.</text>
        <dbReference type="EC" id="2.7.13.3"/>
    </reaction>
</comment>
<accession>R2QYS0</accession>
<dbReference type="eggNOG" id="COG5002">
    <property type="taxonomic scope" value="Bacteria"/>
</dbReference>
<dbReference type="AlphaFoldDB" id="R2QYS0"/>
<keyword evidence="6" id="KW-0808">Transferase</keyword>
<dbReference type="InterPro" id="IPR050351">
    <property type="entry name" value="BphY/WalK/GraS-like"/>
</dbReference>
<dbReference type="STRING" id="155617.RV09_GL000190"/>
<dbReference type="CDD" id="cd00082">
    <property type="entry name" value="HisKA"/>
    <property type="match status" value="1"/>
</dbReference>
<dbReference type="PRINTS" id="PR00344">
    <property type="entry name" value="BCTRLSENSOR"/>
</dbReference>
<dbReference type="EC" id="2.7.13.3" evidence="3"/>
<dbReference type="OrthoDB" id="9813151at2"/>
<dbReference type="FunFam" id="1.10.287.130:FF:000008">
    <property type="entry name" value="Two-component sensor histidine kinase"/>
    <property type="match status" value="1"/>
</dbReference>
<feature type="transmembrane region" description="Helical" evidence="12">
    <location>
        <begin position="170"/>
        <end position="190"/>
    </location>
</feature>
<feature type="domain" description="Histidine kinase" evidence="13">
    <location>
        <begin position="371"/>
        <end position="586"/>
    </location>
</feature>
<evidence type="ECO:0000256" key="11">
    <source>
        <dbReference type="ARBA" id="ARBA00023136"/>
    </source>
</evidence>
<dbReference type="PANTHER" id="PTHR45453">
    <property type="entry name" value="PHOSPHATE REGULON SENSOR PROTEIN PHOR"/>
    <property type="match status" value="1"/>
</dbReference>
<dbReference type="SUPFAM" id="SSF47384">
    <property type="entry name" value="Homodimeric domain of signal transducing histidine kinase"/>
    <property type="match status" value="1"/>
</dbReference>
<dbReference type="Pfam" id="PF00512">
    <property type="entry name" value="HisKA"/>
    <property type="match status" value="1"/>
</dbReference>
<keyword evidence="18" id="KW-1185">Reference proteome</keyword>
<name>R2QYS0_9ENTE</name>
<dbReference type="GO" id="GO:0016036">
    <property type="term" value="P:cellular response to phosphate starvation"/>
    <property type="evidence" value="ECO:0007669"/>
    <property type="project" value="TreeGrafter"/>
</dbReference>
<dbReference type="GO" id="GO:0000155">
    <property type="term" value="F:phosphorelay sensor kinase activity"/>
    <property type="evidence" value="ECO:0007669"/>
    <property type="project" value="InterPro"/>
</dbReference>
<evidence type="ECO:0000256" key="7">
    <source>
        <dbReference type="ARBA" id="ARBA00022741"/>
    </source>
</evidence>
<dbReference type="CDD" id="cd00075">
    <property type="entry name" value="HATPase"/>
    <property type="match status" value="1"/>
</dbReference>
<dbReference type="EMBL" id="AJAS01000014">
    <property type="protein sequence ID" value="EOI00536.1"/>
    <property type="molecule type" value="Genomic_DNA"/>
</dbReference>
<dbReference type="InterPro" id="IPR003661">
    <property type="entry name" value="HisK_dim/P_dom"/>
</dbReference>
<dbReference type="PANTHER" id="PTHR45453:SF1">
    <property type="entry name" value="PHOSPHATE REGULON SENSOR PROTEIN PHOR"/>
    <property type="match status" value="1"/>
</dbReference>
<dbReference type="InterPro" id="IPR000014">
    <property type="entry name" value="PAS"/>
</dbReference>
<evidence type="ECO:0000313" key="18">
    <source>
        <dbReference type="Proteomes" id="UP000014157"/>
    </source>
</evidence>
<dbReference type="HOGENOM" id="CLU_000445_89_2_9"/>
<evidence type="ECO:0000256" key="5">
    <source>
        <dbReference type="ARBA" id="ARBA00022553"/>
    </source>
</evidence>
<dbReference type="SUPFAM" id="SSF55874">
    <property type="entry name" value="ATPase domain of HSP90 chaperone/DNA topoisomerase II/histidine kinase"/>
    <property type="match status" value="1"/>
</dbReference>
<evidence type="ECO:0000256" key="12">
    <source>
        <dbReference type="SAM" id="Phobius"/>
    </source>
</evidence>
<dbReference type="EMBL" id="ASWB01000001">
    <property type="protein sequence ID" value="EOT73235.1"/>
    <property type="molecule type" value="Genomic_DNA"/>
</dbReference>
<evidence type="ECO:0000256" key="9">
    <source>
        <dbReference type="ARBA" id="ARBA00022840"/>
    </source>
</evidence>
<dbReference type="Gene3D" id="1.10.287.130">
    <property type="match status" value="1"/>
</dbReference>
<dbReference type="PROSITE" id="PS50112">
    <property type="entry name" value="PAS"/>
    <property type="match status" value="1"/>
</dbReference>
<evidence type="ECO:0000256" key="3">
    <source>
        <dbReference type="ARBA" id="ARBA00012438"/>
    </source>
</evidence>
<dbReference type="PATRIC" id="fig|1158609.3.peg.1600"/>
<keyword evidence="12" id="KW-1133">Transmembrane helix</keyword>
<protein>
    <recommendedName>
        <fullName evidence="3">histidine kinase</fullName>
        <ecNumber evidence="3">2.7.13.3</ecNumber>
    </recommendedName>
</protein>
<evidence type="ECO:0000256" key="6">
    <source>
        <dbReference type="ARBA" id="ARBA00022679"/>
    </source>
</evidence>
<dbReference type="SMART" id="SM00387">
    <property type="entry name" value="HATPase_c"/>
    <property type="match status" value="1"/>
</dbReference>
<sequence>MKKRQRIEYWLVGMMMIALFVGSIFLTNYFFKKELLAQQEEYLQKKGNLILDQLSYDLFTTEHFSDQEKKLIAHYATDKNERLTLMTAQGTIFYDSIDSTLHESRSNRPEIKAILSGADFGSALRKSATLKEELLYLALPVEKEGELIGILRMSEETTQFSNSIQSFRRYILFTFGLLFLIITAFVFLLLHQKNEPLVTVLPVLKKIVQYPDEARSIIQDSPEWNELYQTVNLLSQQMSQTYLAYTSTDEQFHALLDELMIGVFIIDVDGKLQLINPKMATILMLKERDAGNDYFEVIKEPALIHLIHQVITEKSSIHQEIKLTDTLNETILDMSLRFIEEDGNDYQVLGIAYDLTRVRQLEKMQKDFVSNVSHELKTPVTSLLGFTETLLDGAKDDPETLTQFLEIMQNDALRLQQLIQEILQLSRDGKNISYDDQEVILLPFVQEILRSYRRTIAEKSLTIEILGDDSIRYITKYEVFYPIVKNLIENAIQYSQTEGTITIDFGYSDMFFFSVKDLGIGISPKDQERIFERFYRVDKARSRHSGGTGLGLSIVHNYTELLGGTVSIDSHLGLGSTFIVKLPKNE</sequence>
<evidence type="ECO:0000256" key="4">
    <source>
        <dbReference type="ARBA" id="ARBA00022475"/>
    </source>
</evidence>
<dbReference type="Gene3D" id="3.30.565.10">
    <property type="entry name" value="Histidine kinase-like ATPase, C-terminal domain"/>
    <property type="match status" value="1"/>
</dbReference>
<proteinExistence type="predicted"/>
<reference evidence="15 17" key="1">
    <citation type="submission" date="2013-02" db="EMBL/GenBank/DDBJ databases">
        <title>The Genome Sequence of Enterococcus moraviensis BAA-383.</title>
        <authorList>
            <consortium name="The Broad Institute Genome Sequencing Platform"/>
            <consortium name="The Broad Institute Genome Sequencing Center for Infectious Disease"/>
            <person name="Earl A.M."/>
            <person name="Gilmore M.S."/>
            <person name="Lebreton F."/>
            <person name="Walker B."/>
            <person name="Young S.K."/>
            <person name="Zeng Q."/>
            <person name="Gargeya S."/>
            <person name="Fitzgerald M."/>
            <person name="Haas B."/>
            <person name="Abouelleil A."/>
            <person name="Alvarado L."/>
            <person name="Arachchi H.M."/>
            <person name="Berlin A.M."/>
            <person name="Chapman S.B."/>
            <person name="Dewar J."/>
            <person name="Goldberg J."/>
            <person name="Griggs A."/>
            <person name="Gujja S."/>
            <person name="Hansen M."/>
            <person name="Howarth C."/>
            <person name="Imamovic A."/>
            <person name="Larimer J."/>
            <person name="McCowan C."/>
            <person name="Murphy C."/>
            <person name="Neiman D."/>
            <person name="Pearson M."/>
            <person name="Priest M."/>
            <person name="Roberts A."/>
            <person name="Saif S."/>
            <person name="Shea T."/>
            <person name="Sisk P."/>
            <person name="Sykes S."/>
            <person name="Wortman J."/>
            <person name="Nusbaum C."/>
            <person name="Birren B."/>
        </authorList>
    </citation>
    <scope>NUCLEOTIDE SEQUENCE [LARGE SCALE GENOMIC DNA]</scope>
    <source>
        <strain evidence="15 17">ATCC BAA-383</strain>
    </source>
</reference>
<evidence type="ECO:0000313" key="15">
    <source>
        <dbReference type="EMBL" id="EOI00536.1"/>
    </source>
</evidence>
<evidence type="ECO:0000256" key="2">
    <source>
        <dbReference type="ARBA" id="ARBA00004236"/>
    </source>
</evidence>
<dbReference type="GO" id="GO:0005524">
    <property type="term" value="F:ATP binding"/>
    <property type="evidence" value="ECO:0007669"/>
    <property type="project" value="UniProtKB-KW"/>
</dbReference>
<dbReference type="InterPro" id="IPR036890">
    <property type="entry name" value="HATPase_C_sf"/>
</dbReference>
<keyword evidence="10" id="KW-0902">Two-component regulatory system</keyword>
<dbReference type="SMART" id="SM00388">
    <property type="entry name" value="HisKA"/>
    <property type="match status" value="1"/>
</dbReference>
<keyword evidence="4" id="KW-1003">Cell membrane</keyword>
<evidence type="ECO:0000256" key="8">
    <source>
        <dbReference type="ARBA" id="ARBA00022777"/>
    </source>
</evidence>
<dbReference type="InterPro" id="IPR003594">
    <property type="entry name" value="HATPase_dom"/>
</dbReference>
<dbReference type="FunFam" id="3.30.565.10:FF:000006">
    <property type="entry name" value="Sensor histidine kinase WalK"/>
    <property type="match status" value="1"/>
</dbReference>
<comment type="caution">
    <text evidence="15">The sequence shown here is derived from an EMBL/GenBank/DDBJ whole genome shotgun (WGS) entry which is preliminary data.</text>
</comment>
<keyword evidence="12" id="KW-0812">Transmembrane</keyword>
<keyword evidence="8 15" id="KW-0418">Kinase</keyword>
<gene>
    <name evidence="16" type="ORF">I586_00228</name>
    <name evidence="15" type="ORF">UAY_01639</name>
</gene>
<feature type="transmembrane region" description="Helical" evidence="12">
    <location>
        <begin position="12"/>
        <end position="31"/>
    </location>
</feature>